<dbReference type="Gene3D" id="2.60.40.10">
    <property type="entry name" value="Immunoglobulins"/>
    <property type="match status" value="8"/>
</dbReference>
<keyword evidence="3" id="KW-1185">Reference proteome</keyword>
<dbReference type="CDD" id="cd00063">
    <property type="entry name" value="FN3"/>
    <property type="match status" value="4"/>
</dbReference>
<keyword evidence="1" id="KW-0677">Repeat</keyword>
<dbReference type="Pfam" id="PF00041">
    <property type="entry name" value="fn3"/>
    <property type="match status" value="5"/>
</dbReference>
<dbReference type="InterPro" id="IPR013783">
    <property type="entry name" value="Ig-like_fold"/>
</dbReference>
<sequence>MFTDMTPTSISFMWEAALGDFDYYEISYSLVNGVMMVAGNVDENTLSYTLENLNTDTEYTVSVVTVIGSGDDKEMSEVSMANNVTDAIQPDVILVLDVTTTSITIEWGETEIPGATNYAALATPVLGGNTATHVVGIEDSNQHTFTGLLVGTQYRIKLQIVVTDSDDSETTINQFTRPNAPGSITVGTVTPNELPVTWIAAAGDYDFIYELSYAANGGVQTIVDTVDKSVTSYVIDGLQPDTSYDVTVIAKVGTGDEAMLSDSSVVTASTAVILPGQIIVTSVSFDAIDIIWGGSNTANGYFLSLDPPDDENTYPAFLLNTGTQYSFSGLVPGKLYTITITYSNTELDDAVAQIRTVPKPPGMITVVDSQPTEISFSWLPAEGDFSNYQISYTPDGGLKVSEATVETSVTSYTIRELNPSTMYTLEIVTSVGTGTGLTTSAPSTADVTTTSIPEGKIEVRTVTTTSIRILWGVTSQQNYGYLLDLNPRDGGTYPLVESDSSEYTFLNLIPGREYTIKLTVNGLQDVGDEITQATKPNAPVGFSVDSYTPTTITVQWSTPNGEVSAYILSYTDPDGQLNTAGTMPTVITAGVIVIGEVTTSSISILWGASTSSTVSGYLLSITPYDGSGVMFLPTNVISYTFGDLVAAVITAGVIVIGEVTTSSISILWGASNSSTVSGYLLSITPYDGSGVMFLPTNVISYTFGDLVAGREYTITLQLAGPNTQTVISVRTSKDYIKFITFTDKL</sequence>
<dbReference type="PANTHER" id="PTHR46708">
    <property type="entry name" value="TENASCIN"/>
    <property type="match status" value="1"/>
</dbReference>
<feature type="domain" description="Fibronectin type-III" evidence="2">
    <location>
        <begin position="360"/>
        <end position="453"/>
    </location>
</feature>
<dbReference type="RefSeq" id="XP_006815249.1">
    <property type="nucleotide sequence ID" value="XM_006815186.1"/>
</dbReference>
<reference evidence="4" key="1">
    <citation type="submission" date="2025-08" db="UniProtKB">
        <authorList>
            <consortium name="RefSeq"/>
        </authorList>
    </citation>
    <scope>IDENTIFICATION</scope>
    <source>
        <tissue evidence="4">Testes</tissue>
    </source>
</reference>
<dbReference type="PANTHER" id="PTHR46708:SF2">
    <property type="entry name" value="FIBRONECTIN TYPE-III DOMAIN-CONTAINING PROTEIN"/>
    <property type="match status" value="1"/>
</dbReference>
<gene>
    <name evidence="4" type="primary">LOC102806699</name>
</gene>
<dbReference type="InterPro" id="IPR003961">
    <property type="entry name" value="FN3_dom"/>
</dbReference>
<evidence type="ECO:0000313" key="3">
    <source>
        <dbReference type="Proteomes" id="UP000694865"/>
    </source>
</evidence>
<dbReference type="SMART" id="SM00060">
    <property type="entry name" value="FN3"/>
    <property type="match status" value="8"/>
</dbReference>
<protein>
    <submittedName>
        <fullName evidence="4">Fibronectin-like</fullName>
    </submittedName>
</protein>
<dbReference type="InterPro" id="IPR050991">
    <property type="entry name" value="ECM_Regulatory_Proteins"/>
</dbReference>
<evidence type="ECO:0000313" key="4">
    <source>
        <dbReference type="RefSeq" id="XP_006815249.1"/>
    </source>
</evidence>
<evidence type="ECO:0000256" key="1">
    <source>
        <dbReference type="ARBA" id="ARBA00022737"/>
    </source>
</evidence>
<dbReference type="Proteomes" id="UP000694865">
    <property type="component" value="Unplaced"/>
</dbReference>
<accession>A0ABM0M5F8</accession>
<dbReference type="PROSITE" id="PS50853">
    <property type="entry name" value="FN3"/>
    <property type="match status" value="3"/>
</dbReference>
<feature type="domain" description="Fibronectin type-III" evidence="2">
    <location>
        <begin position="1"/>
        <end position="91"/>
    </location>
</feature>
<dbReference type="InterPro" id="IPR036116">
    <property type="entry name" value="FN3_sf"/>
</dbReference>
<feature type="domain" description="Fibronectin type-III" evidence="2">
    <location>
        <begin position="180"/>
        <end position="271"/>
    </location>
</feature>
<proteinExistence type="predicted"/>
<evidence type="ECO:0000259" key="2">
    <source>
        <dbReference type="PROSITE" id="PS50853"/>
    </source>
</evidence>
<dbReference type="SUPFAM" id="SSF49265">
    <property type="entry name" value="Fibronectin type III"/>
    <property type="match status" value="7"/>
</dbReference>
<dbReference type="GeneID" id="102806699"/>
<organism evidence="3 4">
    <name type="scientific">Saccoglossus kowalevskii</name>
    <name type="common">Acorn worm</name>
    <dbReference type="NCBI Taxonomy" id="10224"/>
    <lineage>
        <taxon>Eukaryota</taxon>
        <taxon>Metazoa</taxon>
        <taxon>Hemichordata</taxon>
        <taxon>Enteropneusta</taxon>
        <taxon>Harrimaniidae</taxon>
        <taxon>Saccoglossus</taxon>
    </lineage>
</organism>
<name>A0ABM0M5F8_SACKO</name>